<keyword evidence="1 6" id="KW-0547">Nucleotide-binding</keyword>
<keyword evidence="4 6" id="KW-0520">NAD</keyword>
<dbReference type="EC" id="4.2.1.136" evidence="6"/>
<dbReference type="GO" id="GO:0005524">
    <property type="term" value="F:ATP binding"/>
    <property type="evidence" value="ECO:0007669"/>
    <property type="project" value="UniProtKB-KW"/>
</dbReference>
<dbReference type="InterPro" id="IPR029056">
    <property type="entry name" value="Ribokinase-like"/>
</dbReference>
<dbReference type="Pfam" id="PF01256">
    <property type="entry name" value="Carb_kinase"/>
    <property type="match status" value="1"/>
</dbReference>
<evidence type="ECO:0000256" key="3">
    <source>
        <dbReference type="ARBA" id="ARBA00022857"/>
    </source>
</evidence>
<dbReference type="PANTHER" id="PTHR12592">
    <property type="entry name" value="ATP-DEPENDENT (S)-NAD(P)H-HYDRATE DEHYDRATASE FAMILY MEMBER"/>
    <property type="match status" value="1"/>
</dbReference>
<comment type="catalytic activity">
    <reaction evidence="6">
        <text>(6S)-NADPHX + ADP = AMP + phosphate + NADPH + H(+)</text>
        <dbReference type="Rhea" id="RHEA:32235"/>
        <dbReference type="ChEBI" id="CHEBI:15378"/>
        <dbReference type="ChEBI" id="CHEBI:43474"/>
        <dbReference type="ChEBI" id="CHEBI:57783"/>
        <dbReference type="ChEBI" id="CHEBI:64076"/>
        <dbReference type="ChEBI" id="CHEBI:456215"/>
        <dbReference type="ChEBI" id="CHEBI:456216"/>
        <dbReference type="EC" id="4.2.1.136"/>
    </reaction>
</comment>
<feature type="binding site" evidence="6">
    <location>
        <position position="221"/>
    </location>
    <ligand>
        <name>(6S)-NADPHX</name>
        <dbReference type="ChEBI" id="CHEBI:64076"/>
    </ligand>
</feature>
<dbReference type="NCBIfam" id="TIGR00196">
    <property type="entry name" value="yjeF_cterm"/>
    <property type="match status" value="1"/>
</dbReference>
<comment type="subunit">
    <text evidence="6">Homotetramer.</text>
</comment>
<evidence type="ECO:0000256" key="1">
    <source>
        <dbReference type="ARBA" id="ARBA00022741"/>
    </source>
</evidence>
<dbReference type="CDD" id="cd01171">
    <property type="entry name" value="YXKO-related"/>
    <property type="match status" value="1"/>
</dbReference>
<keyword evidence="9" id="KW-1185">Reference proteome</keyword>
<name>A0A4Y9VQL6_9PROT</name>
<feature type="binding site" evidence="6">
    <location>
        <position position="154"/>
    </location>
    <ligand>
        <name>(6S)-NADPHX</name>
        <dbReference type="ChEBI" id="CHEBI:64076"/>
    </ligand>
</feature>
<dbReference type="PROSITE" id="PS51383">
    <property type="entry name" value="YJEF_C_3"/>
    <property type="match status" value="1"/>
</dbReference>
<evidence type="ECO:0000256" key="2">
    <source>
        <dbReference type="ARBA" id="ARBA00022840"/>
    </source>
</evidence>
<dbReference type="HAMAP" id="MF_01965">
    <property type="entry name" value="NADHX_dehydratase"/>
    <property type="match status" value="1"/>
</dbReference>
<keyword evidence="2 6" id="KW-0067">ATP-binding</keyword>
<evidence type="ECO:0000313" key="9">
    <source>
        <dbReference type="Proteomes" id="UP000297706"/>
    </source>
</evidence>
<dbReference type="PANTHER" id="PTHR12592:SF0">
    <property type="entry name" value="ATP-DEPENDENT (S)-NAD(P)H-HYDRATE DEHYDRATASE"/>
    <property type="match status" value="1"/>
</dbReference>
<keyword evidence="5 6" id="KW-0456">Lyase</keyword>
<feature type="binding site" evidence="6">
    <location>
        <position position="220"/>
    </location>
    <ligand>
        <name>AMP</name>
        <dbReference type="ChEBI" id="CHEBI:456215"/>
    </ligand>
</feature>
<feature type="binding site" evidence="6">
    <location>
        <position position="101"/>
    </location>
    <ligand>
        <name>(6S)-NADPHX</name>
        <dbReference type="ChEBI" id="CHEBI:64076"/>
    </ligand>
</feature>
<proteinExistence type="inferred from homology"/>
<dbReference type="GO" id="GO:0052855">
    <property type="term" value="F:ADP-dependent NAD(P)H-hydrate dehydratase activity"/>
    <property type="evidence" value="ECO:0007669"/>
    <property type="project" value="UniProtKB-UniRule"/>
</dbReference>
<sequence>MQTDQHLITKQMLQPWLPVRAVDAHKGNSGSVAIIGGDSGMVGAVLLAARAALLSGAGRVYAAMLCDTAPVVDLLHPEVMMRKPDTIAALSQLDAVAIGPGLGQSDRAIAVLTFWLAQARPLVLDADALNLIAQHHHLTELLKSRHAQTVITPHVGEAARLMAIGSVDIQKQRVEAAIKLAHSLQVTCVLKGAGTVIAEQDGSYCINSTGNSALATGGTGDVLTGVIASLIAQGLESVRAAKLGVYVHGAAADYLVAQGVGPLGLTASELITAVRSEINQLSLC</sequence>
<comment type="cofactor">
    <cofactor evidence="6">
        <name>Mg(2+)</name>
        <dbReference type="ChEBI" id="CHEBI:18420"/>
    </cofactor>
</comment>
<dbReference type="GO" id="GO:0110051">
    <property type="term" value="P:metabolite repair"/>
    <property type="evidence" value="ECO:0007669"/>
    <property type="project" value="TreeGrafter"/>
</dbReference>
<dbReference type="AlphaFoldDB" id="A0A4Y9VQL6"/>
<comment type="caution">
    <text evidence="8">The sequence shown here is derived from an EMBL/GenBank/DDBJ whole genome shotgun (WGS) entry which is preliminary data.</text>
</comment>
<dbReference type="Gene3D" id="3.40.1190.20">
    <property type="match status" value="1"/>
</dbReference>
<dbReference type="Proteomes" id="UP000297706">
    <property type="component" value="Unassembled WGS sequence"/>
</dbReference>
<evidence type="ECO:0000259" key="7">
    <source>
        <dbReference type="PROSITE" id="PS51383"/>
    </source>
</evidence>
<protein>
    <recommendedName>
        <fullName evidence="6">ADP-dependent (S)-NAD(P)H-hydrate dehydratase</fullName>
        <ecNumber evidence="6">4.2.1.136</ecNumber>
    </recommendedName>
    <alternativeName>
        <fullName evidence="6">ADP-dependent NAD(P)HX dehydratase</fullName>
    </alternativeName>
</protein>
<evidence type="ECO:0000256" key="6">
    <source>
        <dbReference type="HAMAP-Rule" id="MF_01965"/>
    </source>
</evidence>
<evidence type="ECO:0000313" key="8">
    <source>
        <dbReference type="EMBL" id="TFW70840.1"/>
    </source>
</evidence>
<dbReference type="SUPFAM" id="SSF53613">
    <property type="entry name" value="Ribokinase-like"/>
    <property type="match status" value="1"/>
</dbReference>
<dbReference type="PROSITE" id="PS01050">
    <property type="entry name" value="YJEF_C_2"/>
    <property type="match status" value="1"/>
</dbReference>
<evidence type="ECO:0000256" key="5">
    <source>
        <dbReference type="ARBA" id="ARBA00023239"/>
    </source>
</evidence>
<dbReference type="InterPro" id="IPR000631">
    <property type="entry name" value="CARKD"/>
</dbReference>
<comment type="function">
    <text evidence="6">Catalyzes the dehydration of the S-form of NAD(P)HX at the expense of ADP, which is converted to AMP. Together with NAD(P)HX epimerase, which catalyzes the epimerization of the S- and R-forms, the enzyme allows the repair of both epimers of NAD(P)HX, a damaged form of NAD(P)H that is a result of enzymatic or heat-dependent hydration.</text>
</comment>
<keyword evidence="3 6" id="KW-0521">NADP</keyword>
<reference evidence="8 9" key="1">
    <citation type="submission" date="2018-02" db="EMBL/GenBank/DDBJ databases">
        <title>A novel lanthanide dependent methylotroph, Methylotenera sp. La3113.</title>
        <authorList>
            <person name="Lv H."/>
            <person name="Tani A."/>
        </authorList>
    </citation>
    <scope>NUCLEOTIDE SEQUENCE [LARGE SCALE GENOMIC DNA]</scope>
    <source>
        <strain evidence="8 9">La3113</strain>
    </source>
</reference>
<gene>
    <name evidence="6" type="primary">nnrD</name>
    <name evidence="8" type="ORF">C3Y98_09215</name>
</gene>
<feature type="binding site" evidence="6">
    <location>
        <begin position="191"/>
        <end position="195"/>
    </location>
    <ligand>
        <name>AMP</name>
        <dbReference type="ChEBI" id="CHEBI:456215"/>
    </ligand>
</feature>
<comment type="similarity">
    <text evidence="6">Belongs to the NnrD/CARKD family.</text>
</comment>
<dbReference type="EMBL" id="PQVH01000011">
    <property type="protein sequence ID" value="TFW70840.1"/>
    <property type="molecule type" value="Genomic_DNA"/>
</dbReference>
<dbReference type="RefSeq" id="WP_135278296.1">
    <property type="nucleotide sequence ID" value="NZ_PQVH01000011.1"/>
</dbReference>
<accession>A0A4Y9VQL6</accession>
<evidence type="ECO:0000256" key="4">
    <source>
        <dbReference type="ARBA" id="ARBA00023027"/>
    </source>
</evidence>
<dbReference type="InterPro" id="IPR017953">
    <property type="entry name" value="Carbohydrate_kinase_pred_CS"/>
</dbReference>
<dbReference type="OrthoDB" id="9806925at2"/>
<organism evidence="8 9">
    <name type="scientific">Methylotenera oryzisoli</name>
    <dbReference type="NCBI Taxonomy" id="2080758"/>
    <lineage>
        <taxon>Bacteria</taxon>
        <taxon>Pseudomonadati</taxon>
        <taxon>Pseudomonadota</taxon>
        <taxon>Betaproteobacteria</taxon>
        <taxon>Nitrosomonadales</taxon>
        <taxon>Methylophilaceae</taxon>
        <taxon>Methylotenera</taxon>
    </lineage>
</organism>
<dbReference type="GO" id="GO:0046496">
    <property type="term" value="P:nicotinamide nucleotide metabolic process"/>
    <property type="evidence" value="ECO:0007669"/>
    <property type="project" value="UniProtKB-UniRule"/>
</dbReference>
<feature type="binding site" evidence="6">
    <location>
        <position position="44"/>
    </location>
    <ligand>
        <name>(6S)-NADPHX</name>
        <dbReference type="ChEBI" id="CHEBI:64076"/>
    </ligand>
</feature>
<dbReference type="GO" id="GO:0052856">
    <property type="term" value="F:NAD(P)HX epimerase activity"/>
    <property type="evidence" value="ECO:0007669"/>
    <property type="project" value="TreeGrafter"/>
</dbReference>
<comment type="catalytic activity">
    <reaction evidence="6">
        <text>(6S)-NADHX + ADP = AMP + phosphate + NADH + H(+)</text>
        <dbReference type="Rhea" id="RHEA:32223"/>
        <dbReference type="ChEBI" id="CHEBI:15378"/>
        <dbReference type="ChEBI" id="CHEBI:43474"/>
        <dbReference type="ChEBI" id="CHEBI:57945"/>
        <dbReference type="ChEBI" id="CHEBI:64074"/>
        <dbReference type="ChEBI" id="CHEBI:456215"/>
        <dbReference type="ChEBI" id="CHEBI:456216"/>
        <dbReference type="EC" id="4.2.1.136"/>
    </reaction>
</comment>
<feature type="domain" description="YjeF C-terminal" evidence="7">
    <location>
        <begin position="9"/>
        <end position="281"/>
    </location>
</feature>